<feature type="region of interest" description="Disordered" evidence="1">
    <location>
        <begin position="1"/>
        <end position="28"/>
    </location>
</feature>
<organism evidence="2 3">
    <name type="scientific">Pseudorhodoplanes sinuspersici</name>
    <dbReference type="NCBI Taxonomy" id="1235591"/>
    <lineage>
        <taxon>Bacteria</taxon>
        <taxon>Pseudomonadati</taxon>
        <taxon>Pseudomonadota</taxon>
        <taxon>Alphaproteobacteria</taxon>
        <taxon>Hyphomicrobiales</taxon>
        <taxon>Pseudorhodoplanes</taxon>
    </lineage>
</organism>
<feature type="region of interest" description="Disordered" evidence="1">
    <location>
        <begin position="67"/>
        <end position="98"/>
    </location>
</feature>
<dbReference type="EMBL" id="CP021112">
    <property type="protein sequence ID" value="ARP99435.1"/>
    <property type="molecule type" value="Genomic_DNA"/>
</dbReference>
<evidence type="ECO:0000313" key="3">
    <source>
        <dbReference type="Proteomes" id="UP000194137"/>
    </source>
</evidence>
<dbReference type="KEGG" id="psin:CAK95_10310"/>
<protein>
    <submittedName>
        <fullName evidence="2">Uncharacterized protein</fullName>
    </submittedName>
</protein>
<evidence type="ECO:0000256" key="1">
    <source>
        <dbReference type="SAM" id="MobiDB-lite"/>
    </source>
</evidence>
<sequence length="98" mass="10931">MADQMKRDSETTDAATPDRDSADTSHQRAIVAVNPTLTERHGRSRLADAMFLAHMFATKFRAPQTCEKRRAEPGDADASYRKTTQPAVRTGRLVSRKV</sequence>
<reference evidence="2 3" key="1">
    <citation type="submission" date="2017-05" db="EMBL/GenBank/DDBJ databases">
        <title>Full genome sequence of Pseudorhodoplanes sinuspersici.</title>
        <authorList>
            <person name="Dastgheib S.M.M."/>
            <person name="Shavandi M."/>
            <person name="Tirandaz H."/>
        </authorList>
    </citation>
    <scope>NUCLEOTIDE SEQUENCE [LARGE SCALE GENOMIC DNA]</scope>
    <source>
        <strain evidence="2 3">RIPI110</strain>
    </source>
</reference>
<gene>
    <name evidence="2" type="ORF">CAK95_10310</name>
</gene>
<dbReference type="AlphaFoldDB" id="A0A1W6ZQ76"/>
<proteinExistence type="predicted"/>
<keyword evidence="3" id="KW-1185">Reference proteome</keyword>
<dbReference type="Proteomes" id="UP000194137">
    <property type="component" value="Chromosome"/>
</dbReference>
<name>A0A1W6ZQ76_9HYPH</name>
<feature type="compositionally biased region" description="Basic and acidic residues" evidence="1">
    <location>
        <begin position="1"/>
        <end position="26"/>
    </location>
</feature>
<evidence type="ECO:0000313" key="2">
    <source>
        <dbReference type="EMBL" id="ARP99435.1"/>
    </source>
</evidence>
<accession>A0A1W6ZQ76</accession>